<dbReference type="Gene3D" id="2.70.98.20">
    <property type="entry name" value="Copper amine oxidase, catalytic domain"/>
    <property type="match status" value="1"/>
</dbReference>
<organism evidence="3 4">
    <name type="scientific">Candidatus Nitrospira inopinata</name>
    <dbReference type="NCBI Taxonomy" id="1715989"/>
    <lineage>
        <taxon>Bacteria</taxon>
        <taxon>Pseudomonadati</taxon>
        <taxon>Nitrospirota</taxon>
        <taxon>Nitrospiria</taxon>
        <taxon>Nitrospirales</taxon>
        <taxon>Nitrospiraceae</taxon>
        <taxon>Nitrospira</taxon>
    </lineage>
</organism>
<evidence type="ECO:0000313" key="4">
    <source>
        <dbReference type="Proteomes" id="UP000066284"/>
    </source>
</evidence>
<dbReference type="SUPFAM" id="SSF49998">
    <property type="entry name" value="Amine oxidase catalytic domain"/>
    <property type="match status" value="1"/>
</dbReference>
<dbReference type="GO" id="GO:0005507">
    <property type="term" value="F:copper ion binding"/>
    <property type="evidence" value="ECO:0007669"/>
    <property type="project" value="InterPro"/>
</dbReference>
<dbReference type="GO" id="GO:0009308">
    <property type="term" value="P:amine metabolic process"/>
    <property type="evidence" value="ECO:0007669"/>
    <property type="project" value="InterPro"/>
</dbReference>
<dbReference type="InterPro" id="IPR036460">
    <property type="entry name" value="Cu_amine_oxidase_C_sf"/>
</dbReference>
<reference evidence="4" key="1">
    <citation type="submission" date="2015-09" db="EMBL/GenBank/DDBJ databases">
        <authorList>
            <person name="Daims H."/>
        </authorList>
    </citation>
    <scope>NUCLEOTIDE SEQUENCE [LARGE SCALE GENOMIC DNA]</scope>
</reference>
<dbReference type="KEGG" id="nio:NITINOP_2912"/>
<dbReference type="InterPro" id="IPR015798">
    <property type="entry name" value="Cu_amine_oxidase_C"/>
</dbReference>
<feature type="signal peptide" evidence="1">
    <location>
        <begin position="1"/>
        <end position="22"/>
    </location>
</feature>
<accession>A0A0S4KTX0</accession>
<evidence type="ECO:0000259" key="2">
    <source>
        <dbReference type="Pfam" id="PF01179"/>
    </source>
</evidence>
<dbReference type="GO" id="GO:0008131">
    <property type="term" value="F:primary methylamine oxidase activity"/>
    <property type="evidence" value="ECO:0007669"/>
    <property type="project" value="InterPro"/>
</dbReference>
<keyword evidence="4" id="KW-1185">Reference proteome</keyword>
<protein>
    <recommendedName>
        <fullName evidence="2">Copper amine oxidase catalytic domain-containing protein</fullName>
    </recommendedName>
</protein>
<name>A0A0S4KTX0_9BACT</name>
<evidence type="ECO:0000313" key="3">
    <source>
        <dbReference type="EMBL" id="CUQ67884.1"/>
    </source>
</evidence>
<dbReference type="STRING" id="1715989.NITINOP_2912"/>
<proteinExistence type="predicted"/>
<dbReference type="OrthoDB" id="9772590at2"/>
<dbReference type="RefSeq" id="WP_062486821.1">
    <property type="nucleotide sequence ID" value="NZ_LN885086.1"/>
</dbReference>
<dbReference type="GO" id="GO:0048038">
    <property type="term" value="F:quinone binding"/>
    <property type="evidence" value="ECO:0007669"/>
    <property type="project" value="InterPro"/>
</dbReference>
<feature type="domain" description="Copper amine oxidase catalytic" evidence="2">
    <location>
        <begin position="26"/>
        <end position="92"/>
    </location>
</feature>
<feature type="chain" id="PRO_5006623594" description="Copper amine oxidase catalytic domain-containing protein" evidence="1">
    <location>
        <begin position="23"/>
        <end position="324"/>
    </location>
</feature>
<keyword evidence="1" id="KW-0732">Signal</keyword>
<dbReference type="AlphaFoldDB" id="A0A0S4KTX0"/>
<dbReference type="Pfam" id="PF01179">
    <property type="entry name" value="Cu_amine_oxid"/>
    <property type="match status" value="1"/>
</dbReference>
<evidence type="ECO:0000256" key="1">
    <source>
        <dbReference type="SAM" id="SignalP"/>
    </source>
</evidence>
<dbReference type="EMBL" id="LN885086">
    <property type="protein sequence ID" value="CUQ67884.1"/>
    <property type="molecule type" value="Genomic_DNA"/>
</dbReference>
<dbReference type="Proteomes" id="UP000066284">
    <property type="component" value="Chromosome 1"/>
</dbReference>
<sequence length="324" mass="37076">MYRMLLAWSLVTCCFLPAPAFAEPRSGTVSWDKWDFEWAVYDNQSLILTDVSYDGEPVLAKASLPVIRVKYEREWPWYHPYSWFGMGRSTGRCGPFQDRITWKHLETVPACHSKVCIRPYNIGGVKWLEIGVYARIGEYHLYHAWYLNELGEIRPVLQSRGLSCRTTHMHHPYWRFDFGAAGADGEQVFEYTDSAPDEGWGAGWRKYTKEVNALKNPSKHRVWFIRDSRSSRGVWVIPGGGYPPLTGDGVPQSCFSNFDVGVRLFHEEEDSGWIFGARGDLGYLNGEGIQEQDVVFWYVAHLPHEAALGPALWLAIGPTLKVHR</sequence>
<gene>
    <name evidence="3" type="ORF">NITINOP_2912</name>
</gene>